<dbReference type="AlphaFoldDB" id="A0A1X9YW76"/>
<organism evidence="1 2">
    <name type="scientific">Pontibacter actiniarum</name>
    <dbReference type="NCBI Taxonomy" id="323450"/>
    <lineage>
        <taxon>Bacteria</taxon>
        <taxon>Pseudomonadati</taxon>
        <taxon>Bacteroidota</taxon>
        <taxon>Cytophagia</taxon>
        <taxon>Cytophagales</taxon>
        <taxon>Hymenobacteraceae</taxon>
        <taxon>Pontibacter</taxon>
    </lineage>
</organism>
<dbReference type="Proteomes" id="UP000266292">
    <property type="component" value="Chromosome"/>
</dbReference>
<protein>
    <recommendedName>
        <fullName evidence="3">Outer membrane protein beta-barrel domain-containing protein</fullName>
    </recommendedName>
</protein>
<evidence type="ECO:0000313" key="2">
    <source>
        <dbReference type="Proteomes" id="UP000266292"/>
    </source>
</evidence>
<proteinExistence type="predicted"/>
<evidence type="ECO:0008006" key="3">
    <source>
        <dbReference type="Google" id="ProtNLM"/>
    </source>
</evidence>
<gene>
    <name evidence="1" type="ORF">CA264_17705</name>
</gene>
<keyword evidence="2" id="KW-1185">Reference proteome</keyword>
<dbReference type="KEGG" id="pact:CA264_17705"/>
<evidence type="ECO:0000313" key="1">
    <source>
        <dbReference type="EMBL" id="ARS37119.1"/>
    </source>
</evidence>
<name>A0A1X9YW76_9BACT</name>
<dbReference type="STRING" id="709015.GCA_000472485_03577"/>
<dbReference type="EMBL" id="CP021235">
    <property type="protein sequence ID" value="ARS37119.1"/>
    <property type="molecule type" value="Genomic_DNA"/>
</dbReference>
<dbReference type="OrthoDB" id="850330at2"/>
<sequence>MGYNLQYKGEPRGGDIYTYGVLNVGYWLNKRARVQVGITYGGAKFNNETTLVEAEDRLVHYEEISNTKGVAAPLVLDYVLLYPFRRLQLYGTAMFTPIFSVTNHKTLERREDITTVTSKSKASGINAYITAGFGLCIPISTKLDLYGNYYFLSRSFNRRLRRKDEYPYPGSLALGLDYNFTLKRKK</sequence>
<reference evidence="2" key="1">
    <citation type="submission" date="2017-05" db="EMBL/GenBank/DDBJ databases">
        <authorList>
            <person name="Ray J."/>
            <person name="Price M."/>
            <person name="Deutschbauer A."/>
        </authorList>
    </citation>
    <scope>NUCLEOTIDE SEQUENCE [LARGE SCALE GENOMIC DNA]</scope>
    <source>
        <strain evidence="2">DSM 19842</strain>
    </source>
</reference>
<accession>A0A1X9YW76</accession>